<dbReference type="Pfam" id="PF00041">
    <property type="entry name" value="fn3"/>
    <property type="match status" value="1"/>
</dbReference>
<feature type="region of interest" description="Disordered" evidence="9">
    <location>
        <begin position="307"/>
        <end position="330"/>
    </location>
</feature>
<evidence type="ECO:0000256" key="1">
    <source>
        <dbReference type="ARBA" id="ARBA00001947"/>
    </source>
</evidence>
<keyword evidence="3" id="KW-0645">Protease</keyword>
<keyword evidence="4" id="KW-0732">Signal</keyword>
<comment type="cofactor">
    <cofactor evidence="1">
        <name>Zn(2+)</name>
        <dbReference type="ChEBI" id="CHEBI:29105"/>
    </cofactor>
</comment>
<keyword evidence="7" id="KW-0482">Metalloprotease</keyword>
<protein>
    <submittedName>
        <fullName evidence="12">M14 family zinc carboxypeptidase</fullName>
    </submittedName>
</protein>
<feature type="domain" description="Peptidase M14" evidence="11">
    <location>
        <begin position="180"/>
        <end position="496"/>
    </location>
</feature>
<dbReference type="RefSeq" id="WP_320556157.1">
    <property type="nucleotide sequence ID" value="NZ_JAXDAE010000010.1"/>
</dbReference>
<dbReference type="Proteomes" id="UP001285855">
    <property type="component" value="Unassembled WGS sequence"/>
</dbReference>
<keyword evidence="5" id="KW-0378">Hydrolase</keyword>
<comment type="similarity">
    <text evidence="2 8">Belongs to the peptidase M14 family.</text>
</comment>
<dbReference type="InterPro" id="IPR000834">
    <property type="entry name" value="Peptidase_M14"/>
</dbReference>
<gene>
    <name evidence="12" type="ORF">SNF14_10670</name>
</gene>
<evidence type="ECO:0000256" key="8">
    <source>
        <dbReference type="PROSITE-ProRule" id="PRU01379"/>
    </source>
</evidence>
<name>A0ABU5ESE4_9FLAO</name>
<dbReference type="CDD" id="cd03859">
    <property type="entry name" value="M14_CPT"/>
    <property type="match status" value="1"/>
</dbReference>
<evidence type="ECO:0000256" key="4">
    <source>
        <dbReference type="ARBA" id="ARBA00022729"/>
    </source>
</evidence>
<evidence type="ECO:0000313" key="12">
    <source>
        <dbReference type="EMBL" id="MDY2587806.1"/>
    </source>
</evidence>
<dbReference type="PANTHER" id="PTHR11705">
    <property type="entry name" value="PROTEASE FAMILY M14 CARBOXYPEPTIDASE A,B"/>
    <property type="match status" value="1"/>
</dbReference>
<reference evidence="12 13" key="1">
    <citation type="submission" date="2023-11" db="EMBL/GenBank/DDBJ databases">
        <title>Winogradskyella pelagius sp. nov., isolated from coastal sediment.</title>
        <authorList>
            <person name="Li F."/>
        </authorList>
    </citation>
    <scope>NUCLEOTIDE SEQUENCE [LARGE SCALE GENOMIC DNA]</scope>
    <source>
        <strain evidence="12 13">KCTC 23502</strain>
    </source>
</reference>
<evidence type="ECO:0000256" key="9">
    <source>
        <dbReference type="SAM" id="MobiDB-lite"/>
    </source>
</evidence>
<dbReference type="InterPro" id="IPR026444">
    <property type="entry name" value="Secre_tail"/>
</dbReference>
<evidence type="ECO:0000259" key="11">
    <source>
        <dbReference type="PROSITE" id="PS52035"/>
    </source>
</evidence>
<dbReference type="Pfam" id="PF20009">
    <property type="entry name" value="GEVED"/>
    <property type="match status" value="1"/>
</dbReference>
<evidence type="ECO:0000256" key="6">
    <source>
        <dbReference type="ARBA" id="ARBA00022833"/>
    </source>
</evidence>
<keyword evidence="12" id="KW-0121">Carboxypeptidase</keyword>
<dbReference type="PROSITE" id="PS50853">
    <property type="entry name" value="FN3"/>
    <property type="match status" value="1"/>
</dbReference>
<dbReference type="NCBIfam" id="TIGR04183">
    <property type="entry name" value="Por_Secre_tail"/>
    <property type="match status" value="1"/>
</dbReference>
<dbReference type="CDD" id="cd00063">
    <property type="entry name" value="FN3"/>
    <property type="match status" value="1"/>
</dbReference>
<proteinExistence type="inferred from homology"/>
<dbReference type="GO" id="GO:0004180">
    <property type="term" value="F:carboxypeptidase activity"/>
    <property type="evidence" value="ECO:0007669"/>
    <property type="project" value="UniProtKB-KW"/>
</dbReference>
<dbReference type="PROSITE" id="PS52035">
    <property type="entry name" value="PEPTIDASE_M14"/>
    <property type="match status" value="1"/>
</dbReference>
<dbReference type="SMART" id="SM00631">
    <property type="entry name" value="Zn_pept"/>
    <property type="match status" value="1"/>
</dbReference>
<feature type="active site" description="Proton donor/acceptor" evidence="8">
    <location>
        <position position="465"/>
    </location>
</feature>
<dbReference type="Gene3D" id="3.40.630.10">
    <property type="entry name" value="Zn peptidases"/>
    <property type="match status" value="1"/>
</dbReference>
<feature type="region of interest" description="Disordered" evidence="9">
    <location>
        <begin position="702"/>
        <end position="730"/>
    </location>
</feature>
<dbReference type="SMART" id="SM00060">
    <property type="entry name" value="FN3"/>
    <property type="match status" value="1"/>
</dbReference>
<comment type="caution">
    <text evidence="12">The sequence shown here is derived from an EMBL/GenBank/DDBJ whole genome shotgun (WGS) entry which is preliminary data.</text>
</comment>
<feature type="domain" description="Fibronectin type-III" evidence="10">
    <location>
        <begin position="805"/>
        <end position="891"/>
    </location>
</feature>
<evidence type="ECO:0000256" key="2">
    <source>
        <dbReference type="ARBA" id="ARBA00005988"/>
    </source>
</evidence>
<sequence length="1571" mass="171264">MRKITYLAAIFILILQNSFSQENHSRINILNPSQETLNLLAEEGIDLRCGVTHGENSLTLDVSAYDINMLQQLGVTYSVEIDDLETYQRVRAENDLPNAQILLNIEKSRTLAQRNAQFELRGSISETLLDNYLQYGELNEKDWLTPTEFNLGSMGGCLTLSEMEAELDDMRTYSVNNGLNIVSVKQDASSTGQTTWGNPSGTITNNGLTYTGIGGTRWNPNTIYYVRITGNESSTPEGTKPQMLFTSMIHAREVSALMNNIYFMWYIIENYNTDPAIKNLVDNNELYFVPVVNPDGLRWNQHLSATGGGMQRKNLRPGAGGTSNTSSNRGVDLNRNFDYFWGSAGTGSSGTSTSDSYRGPSAASEPETQIMVDFILSRNFKTAIWNHTFANSIPHPYGGNPSFVSGREDEMHRWHEDMTKYNRYVSGATIFTPANGIADDWMVGGSADGNGSIGSGQNILATTPEHGGEGFWPPPSSIVPIAKRSIRISLMGAYHGGKYAKFQDLTQSDISSTSANLDFAIERIGQTASNFTLTVTPISSNITNITSPSTQTGMSILEQRNVSAAITLDPSIQPNDKIEYKIQLSNDDGIFYEANLEKYYQPSVLFFHDADTDGLTGWTNSGWSNSSADAYSGSNALRTGNAVPYANNTTKTLTTSSTYNFSGSSEVLIQFYSKWDVERNFDLVEFQASTNGTTWVTLNGKYSKPKSSSNTNDHNAKGASDEAFQGNNSSGHIYDGDRMDNWVMEEVVINGSENSAIFEAPSVRFRFRMRSDSNHRFENYSANGEGFFFDDFKIIGLTIPCETSVPTNLAANTITASSADISWDNIPSATYDIRYREVGATSWIEINDLATSNYVLTGLNPLTDYEVQVRSKCTSTTSNFSPSVSFTTTDLTYCNASGSTIADEYIGGVTLNGTLNNTSSTTTSGYSDFTGSYIFEPIQIGSSGNSISISKFWTGPQYNEAVSVWIDFNRDGDFNDSGEKVFESGASQVTPVSGTFSIPIAASGGNTRMRVILTYFSTAGTIQNDPCATFQYGEVEDYDLYLYEGLLYTNSTWYPNPPSDLTGAENATILDGVFSTTNDIAVNNLTVASGSTFNVSKENTLIVNGNISNNGDFVMHSDSNEYASLLLSGSASDNLKYNRHVNSVANRNDLIAPPFSGESFIDFRTNNSNIVANTGGTLYLFGPFDKSTSDYLTYASSEVSTIVAGKGYRTASTDNGTFTFTGSATSGNLNVPIQKTGTAFEIWNLVGNPYPSYISLDDFLSANLLELDSQSAAIYGYDADNSNGSYWTILNLAYAAANPNTIIAPGQGFFVSSKDGGGTISFTPSMRRSGSSDDFIAGRNSNNAIEFGTILLSSQSKTFSTDVYFTNNATLGLDIGYDASHFDGAPADFAIYSELVNDNTGMDMAIQAISFDDVNSATIVPLGVNANQGEQVTISLNNTNTNIDIYLEDVVTNTFTLLNTSDYTFTPTSNISSIGRFYLRFGTPSLSNNESNLDVLQVYSDHSNKEIVIKGWLTSDTQVSLFDMQGRQMLNDKLETGSTINTLSTVNFSTGVYLVTISDNTSSISRKVIIK</sequence>
<evidence type="ECO:0000256" key="5">
    <source>
        <dbReference type="ARBA" id="ARBA00022801"/>
    </source>
</evidence>
<dbReference type="InterPro" id="IPR045474">
    <property type="entry name" value="GEVED"/>
</dbReference>
<evidence type="ECO:0000256" key="3">
    <source>
        <dbReference type="ARBA" id="ARBA00022670"/>
    </source>
</evidence>
<keyword evidence="13" id="KW-1185">Reference proteome</keyword>
<keyword evidence="6" id="KW-0862">Zinc</keyword>
<organism evidence="12 13">
    <name type="scientific">Winogradskyella aquimaris</name>
    <dbReference type="NCBI Taxonomy" id="864074"/>
    <lineage>
        <taxon>Bacteria</taxon>
        <taxon>Pseudomonadati</taxon>
        <taxon>Bacteroidota</taxon>
        <taxon>Flavobacteriia</taxon>
        <taxon>Flavobacteriales</taxon>
        <taxon>Flavobacteriaceae</taxon>
        <taxon>Winogradskyella</taxon>
    </lineage>
</organism>
<dbReference type="Gene3D" id="2.60.40.10">
    <property type="entry name" value="Immunoglobulins"/>
    <property type="match status" value="1"/>
</dbReference>
<dbReference type="InterPro" id="IPR033810">
    <property type="entry name" value="Carboxypeptidase_T"/>
</dbReference>
<evidence type="ECO:0000259" key="10">
    <source>
        <dbReference type="PROSITE" id="PS50853"/>
    </source>
</evidence>
<dbReference type="SUPFAM" id="SSF49265">
    <property type="entry name" value="Fibronectin type III"/>
    <property type="match status" value="1"/>
</dbReference>
<dbReference type="EMBL" id="JAXDAE010000010">
    <property type="protein sequence ID" value="MDY2587806.1"/>
    <property type="molecule type" value="Genomic_DNA"/>
</dbReference>
<dbReference type="Pfam" id="PF18962">
    <property type="entry name" value="Por_Secre_tail"/>
    <property type="match status" value="1"/>
</dbReference>
<evidence type="ECO:0000256" key="7">
    <source>
        <dbReference type="ARBA" id="ARBA00023049"/>
    </source>
</evidence>
<dbReference type="InterPro" id="IPR003961">
    <property type="entry name" value="FN3_dom"/>
</dbReference>
<dbReference type="InterPro" id="IPR013783">
    <property type="entry name" value="Ig-like_fold"/>
</dbReference>
<evidence type="ECO:0000313" key="13">
    <source>
        <dbReference type="Proteomes" id="UP001285855"/>
    </source>
</evidence>
<dbReference type="PANTHER" id="PTHR11705:SF143">
    <property type="entry name" value="SLL0236 PROTEIN"/>
    <property type="match status" value="1"/>
</dbReference>
<dbReference type="Pfam" id="PF00246">
    <property type="entry name" value="Peptidase_M14"/>
    <property type="match status" value="1"/>
</dbReference>
<accession>A0ABU5ESE4</accession>
<dbReference type="InterPro" id="IPR036116">
    <property type="entry name" value="FN3_sf"/>
</dbReference>
<dbReference type="SUPFAM" id="SSF53187">
    <property type="entry name" value="Zn-dependent exopeptidases"/>
    <property type="match status" value="1"/>
</dbReference>